<keyword evidence="4" id="KW-0997">Cell inner membrane</keyword>
<proteinExistence type="inferred from homology"/>
<evidence type="ECO:0000256" key="7">
    <source>
        <dbReference type="ARBA" id="ARBA00023136"/>
    </source>
</evidence>
<accession>A0ABR6RNK3</accession>
<evidence type="ECO:0000256" key="3">
    <source>
        <dbReference type="ARBA" id="ARBA00022475"/>
    </source>
</evidence>
<reference evidence="10 11" key="1">
    <citation type="submission" date="2020-04" db="EMBL/GenBank/DDBJ databases">
        <title>The draft genome of Kluyvera sichuanensis strain SCKS090646.</title>
        <authorList>
            <person name="Wei L."/>
            <person name="Liu L."/>
            <person name="Feng Y."/>
            <person name="Zong Z."/>
        </authorList>
    </citation>
    <scope>NUCLEOTIDE SEQUENCE [LARGE SCALE GENOMIC DNA]</scope>
    <source>
        <strain evidence="10 11">090646</strain>
    </source>
</reference>
<name>A0ABR6RNK3_9ENTR</name>
<dbReference type="PANTHER" id="PTHR30465:SF0">
    <property type="entry name" value="OLIGOPEPTIDE TRANSPORT SYSTEM PERMEASE PROTEIN APPB"/>
    <property type="match status" value="1"/>
</dbReference>
<organism evidence="10 11">
    <name type="scientific">Kluyvera sichuanensis</name>
    <dbReference type="NCBI Taxonomy" id="2725494"/>
    <lineage>
        <taxon>Bacteria</taxon>
        <taxon>Pseudomonadati</taxon>
        <taxon>Pseudomonadota</taxon>
        <taxon>Gammaproteobacteria</taxon>
        <taxon>Enterobacterales</taxon>
        <taxon>Enterobacteriaceae</taxon>
        <taxon>Kluyvera</taxon>
    </lineage>
</organism>
<protein>
    <submittedName>
        <fullName evidence="10">ABC transporter permease</fullName>
    </submittedName>
</protein>
<dbReference type="RefSeq" id="WP_185666503.1">
    <property type="nucleotide sequence ID" value="NZ_JABBJF010000002.1"/>
</dbReference>
<evidence type="ECO:0000256" key="1">
    <source>
        <dbReference type="ARBA" id="ARBA00004429"/>
    </source>
</evidence>
<dbReference type="Pfam" id="PF19300">
    <property type="entry name" value="BPD_transp_1_N"/>
    <property type="match status" value="1"/>
</dbReference>
<evidence type="ECO:0000256" key="2">
    <source>
        <dbReference type="ARBA" id="ARBA00022448"/>
    </source>
</evidence>
<evidence type="ECO:0000313" key="11">
    <source>
        <dbReference type="Proteomes" id="UP000607331"/>
    </source>
</evidence>
<evidence type="ECO:0000256" key="8">
    <source>
        <dbReference type="RuleBase" id="RU363032"/>
    </source>
</evidence>
<dbReference type="SUPFAM" id="SSF161098">
    <property type="entry name" value="MetI-like"/>
    <property type="match status" value="1"/>
</dbReference>
<dbReference type="Gene3D" id="1.10.3720.10">
    <property type="entry name" value="MetI-like"/>
    <property type="match status" value="1"/>
</dbReference>
<dbReference type="InterPro" id="IPR045621">
    <property type="entry name" value="BPD_transp_1_N"/>
</dbReference>
<keyword evidence="7 8" id="KW-0472">Membrane</keyword>
<evidence type="ECO:0000256" key="6">
    <source>
        <dbReference type="ARBA" id="ARBA00022989"/>
    </source>
</evidence>
<dbReference type="PANTHER" id="PTHR30465">
    <property type="entry name" value="INNER MEMBRANE ABC TRANSPORTER"/>
    <property type="match status" value="1"/>
</dbReference>
<dbReference type="CDD" id="cd06261">
    <property type="entry name" value="TM_PBP2"/>
    <property type="match status" value="1"/>
</dbReference>
<keyword evidence="5 8" id="KW-0812">Transmembrane</keyword>
<keyword evidence="3" id="KW-1003">Cell membrane</keyword>
<evidence type="ECO:0000313" key="10">
    <source>
        <dbReference type="EMBL" id="MBC1184700.1"/>
    </source>
</evidence>
<feature type="transmembrane region" description="Helical" evidence="8">
    <location>
        <begin position="253"/>
        <end position="274"/>
    </location>
</feature>
<dbReference type="EMBL" id="JABBJF010000002">
    <property type="protein sequence ID" value="MBC1184700.1"/>
    <property type="molecule type" value="Genomic_DNA"/>
</dbReference>
<feature type="transmembrane region" description="Helical" evidence="8">
    <location>
        <begin position="297"/>
        <end position="318"/>
    </location>
</feature>
<feature type="transmembrane region" description="Helical" evidence="8">
    <location>
        <begin position="110"/>
        <end position="132"/>
    </location>
</feature>
<dbReference type="PROSITE" id="PS50928">
    <property type="entry name" value="ABC_TM1"/>
    <property type="match status" value="1"/>
</dbReference>
<comment type="caution">
    <text evidence="10">The sequence shown here is derived from an EMBL/GenBank/DDBJ whole genome shotgun (WGS) entry which is preliminary data.</text>
</comment>
<dbReference type="Pfam" id="PF00528">
    <property type="entry name" value="BPD_transp_1"/>
    <property type="match status" value="1"/>
</dbReference>
<gene>
    <name evidence="10" type="ORF">HII27_03115</name>
</gene>
<evidence type="ECO:0000259" key="9">
    <source>
        <dbReference type="PROSITE" id="PS50928"/>
    </source>
</evidence>
<dbReference type="InterPro" id="IPR000515">
    <property type="entry name" value="MetI-like"/>
</dbReference>
<comment type="subcellular location">
    <subcellularLocation>
        <location evidence="1">Cell inner membrane</location>
        <topology evidence="1">Multi-pass membrane protein</topology>
    </subcellularLocation>
    <subcellularLocation>
        <location evidence="8">Cell membrane</location>
        <topology evidence="8">Multi-pass membrane protein</topology>
    </subcellularLocation>
</comment>
<feature type="transmembrane region" description="Helical" evidence="8">
    <location>
        <begin position="9"/>
        <end position="32"/>
    </location>
</feature>
<keyword evidence="11" id="KW-1185">Reference proteome</keyword>
<keyword evidence="6 8" id="KW-1133">Transmembrane helix</keyword>
<keyword evidence="2 8" id="KW-0813">Transport</keyword>
<feature type="transmembrane region" description="Helical" evidence="8">
    <location>
        <begin position="144"/>
        <end position="170"/>
    </location>
</feature>
<dbReference type="InterPro" id="IPR035906">
    <property type="entry name" value="MetI-like_sf"/>
</dbReference>
<dbReference type="Proteomes" id="UP000607331">
    <property type="component" value="Unassembled WGS sequence"/>
</dbReference>
<evidence type="ECO:0000256" key="5">
    <source>
        <dbReference type="ARBA" id="ARBA00022692"/>
    </source>
</evidence>
<sequence length="331" mass="36960">MTLFSLIKALLRTGLTLLLVLIVAFVLTRIAYQDPAVMLAPRNATPEAIEAIARALHLNDPWYQQLRYFLLRGPDIQGAPVGMLHWPPALGYSFRFQTPVTQLILEKVPITLSLALGALVIWTAVSLLTGVLAARYRDRFIDRLLALFAYLALSLPTFLSGMLIIFFLFYQLSLHNIGWFPAGGYVAFHDDPWQWARHLILPWLTLALAEIGIFQRVLRSSMLDVLHRDYIRTARAKGVREWRVYFDHALKPALSPVLMLTGLELAAIMGGAIVTEKMFGLDGVGRLAIDAALDGDFPVVIGTTIFAACVFIVCNLLTDLIHATFLRSHSH</sequence>
<evidence type="ECO:0000256" key="4">
    <source>
        <dbReference type="ARBA" id="ARBA00022519"/>
    </source>
</evidence>
<feature type="transmembrane region" description="Helical" evidence="8">
    <location>
        <begin position="200"/>
        <end position="218"/>
    </location>
</feature>
<feature type="domain" description="ABC transmembrane type-1" evidence="9">
    <location>
        <begin position="108"/>
        <end position="322"/>
    </location>
</feature>
<comment type="similarity">
    <text evidence="8">Belongs to the binding-protein-dependent transport system permease family.</text>
</comment>